<proteinExistence type="predicted"/>
<sequence>MEPLPRLLGIFFVIIQNIDENIAPSTRNPPEDSQESKPGVKPTAVVNLTISSALYTVFQDSRTVIGRNNLYHR</sequence>
<evidence type="ECO:0000313" key="1">
    <source>
        <dbReference type="EMBL" id="RUS31613.1"/>
    </source>
</evidence>
<organism evidence="1 2">
    <name type="scientific">Jimgerdemannia flammicorona</name>
    <dbReference type="NCBI Taxonomy" id="994334"/>
    <lineage>
        <taxon>Eukaryota</taxon>
        <taxon>Fungi</taxon>
        <taxon>Fungi incertae sedis</taxon>
        <taxon>Mucoromycota</taxon>
        <taxon>Mucoromycotina</taxon>
        <taxon>Endogonomycetes</taxon>
        <taxon>Endogonales</taxon>
        <taxon>Endogonaceae</taxon>
        <taxon>Jimgerdemannia</taxon>
    </lineage>
</organism>
<dbReference type="Proteomes" id="UP000274822">
    <property type="component" value="Unassembled WGS sequence"/>
</dbReference>
<gene>
    <name evidence="1" type="ORF">BC938DRAFT_477458</name>
</gene>
<protein>
    <submittedName>
        <fullName evidence="1">Uncharacterized protein</fullName>
    </submittedName>
</protein>
<comment type="caution">
    <text evidence="1">The sequence shown here is derived from an EMBL/GenBank/DDBJ whole genome shotgun (WGS) entry which is preliminary data.</text>
</comment>
<dbReference type="AlphaFoldDB" id="A0A433QP98"/>
<accession>A0A433QP98</accession>
<keyword evidence="2" id="KW-1185">Reference proteome</keyword>
<reference evidence="1 2" key="1">
    <citation type="journal article" date="2018" name="New Phytol.">
        <title>Phylogenomics of Endogonaceae and evolution of mycorrhizas within Mucoromycota.</title>
        <authorList>
            <person name="Chang Y."/>
            <person name="Desiro A."/>
            <person name="Na H."/>
            <person name="Sandor L."/>
            <person name="Lipzen A."/>
            <person name="Clum A."/>
            <person name="Barry K."/>
            <person name="Grigoriev I.V."/>
            <person name="Martin F.M."/>
            <person name="Stajich J.E."/>
            <person name="Smith M.E."/>
            <person name="Bonito G."/>
            <person name="Spatafora J.W."/>
        </authorList>
    </citation>
    <scope>NUCLEOTIDE SEQUENCE [LARGE SCALE GENOMIC DNA]</scope>
    <source>
        <strain evidence="1 2">AD002</strain>
    </source>
</reference>
<evidence type="ECO:0000313" key="2">
    <source>
        <dbReference type="Proteomes" id="UP000274822"/>
    </source>
</evidence>
<dbReference type="EMBL" id="RBNJ01002777">
    <property type="protein sequence ID" value="RUS31613.1"/>
    <property type="molecule type" value="Genomic_DNA"/>
</dbReference>
<name>A0A433QP98_9FUNG</name>